<comment type="caution">
    <text evidence="2">The sequence shown here is derived from an EMBL/GenBank/DDBJ whole genome shotgun (WGS) entry which is preliminary data.</text>
</comment>
<name>A0AAN6WV26_9PEZI</name>
<reference evidence="2" key="1">
    <citation type="journal article" date="2023" name="Mol. Phylogenet. Evol.">
        <title>Genome-scale phylogeny and comparative genomics of the fungal order Sordariales.</title>
        <authorList>
            <person name="Hensen N."/>
            <person name="Bonometti L."/>
            <person name="Westerberg I."/>
            <person name="Brannstrom I.O."/>
            <person name="Guillou S."/>
            <person name="Cros-Aarteil S."/>
            <person name="Calhoun S."/>
            <person name="Haridas S."/>
            <person name="Kuo A."/>
            <person name="Mondo S."/>
            <person name="Pangilinan J."/>
            <person name="Riley R."/>
            <person name="LaButti K."/>
            <person name="Andreopoulos B."/>
            <person name="Lipzen A."/>
            <person name="Chen C."/>
            <person name="Yan M."/>
            <person name="Daum C."/>
            <person name="Ng V."/>
            <person name="Clum A."/>
            <person name="Steindorff A."/>
            <person name="Ohm R.A."/>
            <person name="Martin F."/>
            <person name="Silar P."/>
            <person name="Natvig D.O."/>
            <person name="Lalanne C."/>
            <person name="Gautier V."/>
            <person name="Ament-Velasquez S.L."/>
            <person name="Kruys A."/>
            <person name="Hutchinson M.I."/>
            <person name="Powell A.J."/>
            <person name="Barry K."/>
            <person name="Miller A.N."/>
            <person name="Grigoriev I.V."/>
            <person name="Debuchy R."/>
            <person name="Gladieux P."/>
            <person name="Hiltunen Thoren M."/>
            <person name="Johannesson H."/>
        </authorList>
    </citation>
    <scope>NUCLEOTIDE SEQUENCE</scope>
    <source>
        <strain evidence="2">PSN309</strain>
    </source>
</reference>
<dbReference type="PANTHER" id="PTHR33112:SF16">
    <property type="entry name" value="HETEROKARYON INCOMPATIBILITY DOMAIN-CONTAINING PROTEIN"/>
    <property type="match status" value="1"/>
</dbReference>
<proteinExistence type="predicted"/>
<dbReference type="Pfam" id="PF06985">
    <property type="entry name" value="HET"/>
    <property type="match status" value="1"/>
</dbReference>
<dbReference type="Proteomes" id="UP001302126">
    <property type="component" value="Unassembled WGS sequence"/>
</dbReference>
<reference evidence="2" key="2">
    <citation type="submission" date="2023-05" db="EMBL/GenBank/DDBJ databases">
        <authorList>
            <consortium name="Lawrence Berkeley National Laboratory"/>
            <person name="Steindorff A."/>
            <person name="Hensen N."/>
            <person name="Bonometti L."/>
            <person name="Westerberg I."/>
            <person name="Brannstrom I.O."/>
            <person name="Guillou S."/>
            <person name="Cros-Aarteil S."/>
            <person name="Calhoun S."/>
            <person name="Haridas S."/>
            <person name="Kuo A."/>
            <person name="Mondo S."/>
            <person name="Pangilinan J."/>
            <person name="Riley R."/>
            <person name="Labutti K."/>
            <person name="Andreopoulos B."/>
            <person name="Lipzen A."/>
            <person name="Chen C."/>
            <person name="Yanf M."/>
            <person name="Daum C."/>
            <person name="Ng V."/>
            <person name="Clum A."/>
            <person name="Ohm R."/>
            <person name="Martin F."/>
            <person name="Silar P."/>
            <person name="Natvig D."/>
            <person name="Lalanne C."/>
            <person name="Gautier V."/>
            <person name="Ament-Velasquez S.L."/>
            <person name="Kruys A."/>
            <person name="Hutchinson M.I."/>
            <person name="Powell A.J."/>
            <person name="Barry K."/>
            <person name="Miller A.N."/>
            <person name="Grigoriev I.V."/>
            <person name="Debuchy R."/>
            <person name="Gladieux P."/>
            <person name="Thoren M.H."/>
            <person name="Johannesson H."/>
        </authorList>
    </citation>
    <scope>NUCLEOTIDE SEQUENCE</scope>
    <source>
        <strain evidence="2">PSN309</strain>
    </source>
</reference>
<dbReference type="PANTHER" id="PTHR33112">
    <property type="entry name" value="DOMAIN PROTEIN, PUTATIVE-RELATED"/>
    <property type="match status" value="1"/>
</dbReference>
<dbReference type="EMBL" id="MU864384">
    <property type="protein sequence ID" value="KAK4188745.1"/>
    <property type="molecule type" value="Genomic_DNA"/>
</dbReference>
<evidence type="ECO:0000313" key="3">
    <source>
        <dbReference type="Proteomes" id="UP001302126"/>
    </source>
</evidence>
<organism evidence="2 3">
    <name type="scientific">Podospora australis</name>
    <dbReference type="NCBI Taxonomy" id="1536484"/>
    <lineage>
        <taxon>Eukaryota</taxon>
        <taxon>Fungi</taxon>
        <taxon>Dikarya</taxon>
        <taxon>Ascomycota</taxon>
        <taxon>Pezizomycotina</taxon>
        <taxon>Sordariomycetes</taxon>
        <taxon>Sordariomycetidae</taxon>
        <taxon>Sordariales</taxon>
        <taxon>Podosporaceae</taxon>
        <taxon>Podospora</taxon>
    </lineage>
</organism>
<accession>A0AAN6WV26</accession>
<protein>
    <submittedName>
        <fullName evidence="2">Heterokaryon incompatibility protein-domain-containing protein</fullName>
    </submittedName>
</protein>
<sequence>MSAITPSGDTSLTRFRTLGSSEPTCEYCATSPDSSVKHHWQAIIVSAESGCSTCHLRCIAVLHALTQTGVQVQNRHGLQLRFYGSTTQIIRPIEKIEEQYLGSKECDSLFVLLYTKPGQPKSSSSAVGVSHEISSRNVSTLSLPALLDWLADCRKNHPGCFFREEVPLPSRILDVGGADAERIHIQTSEEASPGTYAALSYCWGGDVPMKTTSSNFEERRVQREGILVGQLPKTLQHAVIVTRYLGLRYLWVDALCILQGNQEDWERESGNMAAVFRNAELVLGADMASTSNEGFLDLQTVKYRGLPVAFVEDETATIYARVYDVLGYGTPFRPAQRDAARSQYSRSDDWTHQPLSRRVWALQEDLLATRMVHFTDRELMWQCRSTSQCECSHLNLIVELQDPSEKTAPIQANIGTLGHYNRWYDIANSVIHRNITNPQDLLPALSGLATQFQEDGAGPYLAGLWKNDLPRALLWRPWGDIGRRVVPYRAPSWSWVSIEHQQLGNHVYPRNTRWGDPLEGLMNTYATIIEAQCTPKGKDPMGAVVDGFIKLSAPLVQVQVIQTDTLTSHVELRPLMVDVECTKSSFGALDYLVTVDEDMEMLYVLLIGECNDGYATVMGLILRPTDLAANRFERVGYIFEGKAMVKYAIQSVVELV</sequence>
<evidence type="ECO:0000259" key="1">
    <source>
        <dbReference type="Pfam" id="PF06985"/>
    </source>
</evidence>
<dbReference type="InterPro" id="IPR010730">
    <property type="entry name" value="HET"/>
</dbReference>
<feature type="domain" description="Heterokaryon incompatibility" evidence="1">
    <location>
        <begin position="196"/>
        <end position="364"/>
    </location>
</feature>
<gene>
    <name evidence="2" type="ORF">QBC35DRAFT_185073</name>
</gene>
<keyword evidence="3" id="KW-1185">Reference proteome</keyword>
<dbReference type="AlphaFoldDB" id="A0AAN6WV26"/>
<evidence type="ECO:0000313" key="2">
    <source>
        <dbReference type="EMBL" id="KAK4188745.1"/>
    </source>
</evidence>